<proteinExistence type="predicted"/>
<dbReference type="EMBL" id="CP049074">
    <property type="protein sequence ID" value="QKR00214.1"/>
    <property type="molecule type" value="Genomic_DNA"/>
</dbReference>
<keyword evidence="4" id="KW-1185">Reference proteome</keyword>
<dbReference type="PANTHER" id="PTHR34075">
    <property type="entry name" value="BLR3430 PROTEIN"/>
    <property type="match status" value="1"/>
</dbReference>
<dbReference type="InterPro" id="IPR022002">
    <property type="entry name" value="ChsH2_Znr"/>
</dbReference>
<sequence length="128" mass="14562">MDGIPLELRYSLPEKGYERFWEGLKRGEIWATKCDKCGVVYYPPQVDCTNCMTKTEWVKLGNKGKIMTYTVVKAKPQGYDKLEDYVIGIVKTEEGVDLMCWIKGRPKVNDTVTLTTDGMRVIGETNAL</sequence>
<reference evidence="3 4" key="1">
    <citation type="submission" date="2020-02" db="EMBL/GenBank/DDBJ databases">
        <title>Comparative genome analysis reveals the metabolism and evolution of the thermophilic archaeal genus Metallosphaera.</title>
        <authorList>
            <person name="Jiang C."/>
        </authorList>
    </citation>
    <scope>NUCLEOTIDE SEQUENCE [LARGE SCALE GENOMIC DNA]</scope>
    <source>
        <strain evidence="3 4">Ric-A</strain>
    </source>
</reference>
<dbReference type="Pfam" id="PF12172">
    <property type="entry name" value="zf-ChsH2"/>
    <property type="match status" value="1"/>
</dbReference>
<dbReference type="RefSeq" id="WP_174630977.1">
    <property type="nucleotide sequence ID" value="NZ_CP049074.1"/>
</dbReference>
<accession>A0A6N0NTL7</accession>
<feature type="domain" description="ChsH2 C-terminal OB-fold" evidence="1">
    <location>
        <begin position="57"/>
        <end position="110"/>
    </location>
</feature>
<dbReference type="Proteomes" id="UP000509301">
    <property type="component" value="Chromosome"/>
</dbReference>
<dbReference type="AlphaFoldDB" id="A0A6N0NTL7"/>
<dbReference type="KEGG" id="mten:GWK48_07355"/>
<dbReference type="SUPFAM" id="SSF50249">
    <property type="entry name" value="Nucleic acid-binding proteins"/>
    <property type="match status" value="1"/>
</dbReference>
<dbReference type="InterPro" id="IPR052513">
    <property type="entry name" value="Thioester_dehydratase-like"/>
</dbReference>
<organism evidence="3 4">
    <name type="scientific">Metallosphaera tengchongensis</name>
    <dbReference type="NCBI Taxonomy" id="1532350"/>
    <lineage>
        <taxon>Archaea</taxon>
        <taxon>Thermoproteota</taxon>
        <taxon>Thermoprotei</taxon>
        <taxon>Sulfolobales</taxon>
        <taxon>Sulfolobaceae</taxon>
        <taxon>Metallosphaera</taxon>
    </lineage>
</organism>
<dbReference type="PANTHER" id="PTHR34075:SF6">
    <property type="entry name" value="DNA-BINDING PROTEIN"/>
    <property type="match status" value="1"/>
</dbReference>
<gene>
    <name evidence="3" type="ORF">GWK48_07355</name>
</gene>
<name>A0A6N0NTL7_9CREN</name>
<evidence type="ECO:0000259" key="2">
    <source>
        <dbReference type="Pfam" id="PF12172"/>
    </source>
</evidence>
<evidence type="ECO:0000313" key="4">
    <source>
        <dbReference type="Proteomes" id="UP000509301"/>
    </source>
</evidence>
<protein>
    <submittedName>
        <fullName evidence="3">Zn-ribbon domain-containing OB-fold protein</fullName>
    </submittedName>
</protein>
<dbReference type="OrthoDB" id="9573at2157"/>
<dbReference type="Pfam" id="PF01796">
    <property type="entry name" value="OB_ChsH2_C"/>
    <property type="match status" value="1"/>
</dbReference>
<evidence type="ECO:0000259" key="1">
    <source>
        <dbReference type="Pfam" id="PF01796"/>
    </source>
</evidence>
<evidence type="ECO:0000313" key="3">
    <source>
        <dbReference type="EMBL" id="QKR00214.1"/>
    </source>
</evidence>
<dbReference type="InterPro" id="IPR012340">
    <property type="entry name" value="NA-bd_OB-fold"/>
</dbReference>
<dbReference type="Gene3D" id="6.10.30.10">
    <property type="match status" value="1"/>
</dbReference>
<feature type="domain" description="ChsH2 rubredoxin-like zinc ribbon" evidence="2">
    <location>
        <begin position="21"/>
        <end position="51"/>
    </location>
</feature>
<dbReference type="InterPro" id="IPR002878">
    <property type="entry name" value="ChsH2_C"/>
</dbReference>
<dbReference type="GeneID" id="55641754"/>